<evidence type="ECO:0000256" key="1">
    <source>
        <dbReference type="ARBA" id="ARBA00002912"/>
    </source>
</evidence>
<dbReference type="GO" id="GO:0140662">
    <property type="term" value="F:ATP-dependent protein folding chaperone"/>
    <property type="evidence" value="ECO:0007669"/>
    <property type="project" value="InterPro"/>
</dbReference>
<dbReference type="NCBIfam" id="TIGR02345">
    <property type="entry name" value="chap_CCT_eta"/>
    <property type="match status" value="1"/>
</dbReference>
<evidence type="ECO:0000256" key="8">
    <source>
        <dbReference type="ARBA" id="ARBA00023186"/>
    </source>
</evidence>
<dbReference type="SUPFAM" id="SSF52029">
    <property type="entry name" value="GroEL apical domain-like"/>
    <property type="match status" value="1"/>
</dbReference>
<dbReference type="VEuPathDB" id="MicrosporidiaDB:M896_050550"/>
<dbReference type="PRINTS" id="PR00304">
    <property type="entry name" value="TCOMPLEXTCP1"/>
</dbReference>
<evidence type="ECO:0000256" key="10">
    <source>
        <dbReference type="RuleBase" id="RU004187"/>
    </source>
</evidence>
<dbReference type="Gene3D" id="1.10.560.10">
    <property type="entry name" value="GroEL-like equatorial domain"/>
    <property type="match status" value="1"/>
</dbReference>
<evidence type="ECO:0000313" key="12">
    <source>
        <dbReference type="Proteomes" id="UP000031056"/>
    </source>
</evidence>
<dbReference type="PANTHER" id="PTHR11353">
    <property type="entry name" value="CHAPERONIN"/>
    <property type="match status" value="1"/>
</dbReference>
<dbReference type="InParanoid" id="A0A0B2UJW2"/>
<proteinExistence type="inferred from homology"/>
<evidence type="ECO:0000256" key="6">
    <source>
        <dbReference type="ARBA" id="ARBA00022741"/>
    </source>
</evidence>
<dbReference type="EMBL" id="JOKQ01000005">
    <property type="protein sequence ID" value="KHN69648.1"/>
    <property type="molecule type" value="Genomic_DNA"/>
</dbReference>
<gene>
    <name evidence="11" type="ORF">M896_050550</name>
</gene>
<dbReference type="PROSITE" id="PS00995">
    <property type="entry name" value="TCP1_3"/>
    <property type="match status" value="1"/>
</dbReference>
<keyword evidence="7 10" id="KW-0067">ATP-binding</keyword>
<dbReference type="OrthoDB" id="10248520at2759"/>
<dbReference type="SUPFAM" id="SSF54849">
    <property type="entry name" value="GroEL-intermediate domain like"/>
    <property type="match status" value="1"/>
</dbReference>
<dbReference type="FunFam" id="3.50.7.10:FF:000006">
    <property type="entry name" value="T-complex protein 1 subunit eta"/>
    <property type="match status" value="1"/>
</dbReference>
<evidence type="ECO:0000256" key="4">
    <source>
        <dbReference type="ARBA" id="ARBA00011381"/>
    </source>
</evidence>
<dbReference type="InterPro" id="IPR002194">
    <property type="entry name" value="Chaperonin_TCP-1_CS"/>
</dbReference>
<name>A0A0B2UJW2_9MICR</name>
<dbReference type="STRING" id="1354746.A0A0B2UJW2"/>
<dbReference type="GO" id="GO:0005832">
    <property type="term" value="C:chaperonin-containing T-complex"/>
    <property type="evidence" value="ECO:0007669"/>
    <property type="project" value="EnsemblFungi"/>
</dbReference>
<evidence type="ECO:0000256" key="7">
    <source>
        <dbReference type="ARBA" id="ARBA00022840"/>
    </source>
</evidence>
<keyword evidence="5" id="KW-0963">Cytoplasm</keyword>
<evidence type="ECO:0000256" key="2">
    <source>
        <dbReference type="ARBA" id="ARBA00004496"/>
    </source>
</evidence>
<dbReference type="RefSeq" id="XP_014563690.1">
    <property type="nucleotide sequence ID" value="XM_014708204.1"/>
</dbReference>
<accession>A0A0B2UJW2</accession>
<dbReference type="GO" id="GO:0005524">
    <property type="term" value="F:ATP binding"/>
    <property type="evidence" value="ECO:0007669"/>
    <property type="project" value="UniProtKB-KW"/>
</dbReference>
<organism evidence="11 12">
    <name type="scientific">Ordospora colligata OC4</name>
    <dbReference type="NCBI Taxonomy" id="1354746"/>
    <lineage>
        <taxon>Eukaryota</taxon>
        <taxon>Fungi</taxon>
        <taxon>Fungi incertae sedis</taxon>
        <taxon>Microsporidia</taxon>
        <taxon>Ordosporidae</taxon>
        <taxon>Ordospora</taxon>
    </lineage>
</organism>
<dbReference type="FunCoup" id="A0A0B2UJW2">
    <property type="interactions" value="347"/>
</dbReference>
<reference evidence="11 12" key="1">
    <citation type="journal article" date="2014" name="MBio">
        <title>The Ordospora colligata genome; evolution of extreme reduction in microsporidia and host-to-parasite horizontal gene transfer.</title>
        <authorList>
            <person name="Pombert J.-F."/>
            <person name="Haag K.L."/>
            <person name="Beidas S."/>
            <person name="Ebert D."/>
            <person name="Keeling P.J."/>
        </authorList>
    </citation>
    <scope>NUCLEOTIDE SEQUENCE [LARGE SCALE GENOMIC DNA]</scope>
    <source>
        <strain evidence="11 12">OC4</strain>
    </source>
</reference>
<dbReference type="InterPro" id="IPR027410">
    <property type="entry name" value="TCP-1-like_intermed_sf"/>
</dbReference>
<protein>
    <recommendedName>
        <fullName evidence="9">CCT-eta</fullName>
    </recommendedName>
</protein>
<dbReference type="GO" id="GO:0016887">
    <property type="term" value="F:ATP hydrolysis activity"/>
    <property type="evidence" value="ECO:0007669"/>
    <property type="project" value="InterPro"/>
</dbReference>
<comment type="subcellular location">
    <subcellularLocation>
        <location evidence="2">Cytoplasm</location>
    </subcellularLocation>
</comment>
<evidence type="ECO:0000256" key="3">
    <source>
        <dbReference type="ARBA" id="ARBA00008020"/>
    </source>
</evidence>
<evidence type="ECO:0000313" key="11">
    <source>
        <dbReference type="EMBL" id="KHN69648.1"/>
    </source>
</evidence>
<keyword evidence="8 10" id="KW-0143">Chaperone</keyword>
<evidence type="ECO:0000256" key="9">
    <source>
        <dbReference type="ARBA" id="ARBA00032221"/>
    </source>
</evidence>
<comment type="subunit">
    <text evidence="4">Component of the T-complex protein 1 (TCP1) complex.</text>
</comment>
<evidence type="ECO:0000256" key="5">
    <source>
        <dbReference type="ARBA" id="ARBA00022490"/>
    </source>
</evidence>
<sequence length="511" mass="56123">MNQLFVQTERIADPREGRLQVVSNIDVCVKIAEFLGSTLGPYGMDKLFSGKEMVVTNDGATILKQMNVKHPVGKLLVGLSEAQDNEVGDGTTSVVILTAEILDSLKPLIKEGFELGVIRECLNELQALCVKHLDGLGMEASEEMLYKLGETCITSKSIRNERKHFSKMIVDTVRLVDADDNESIGVKKVQGGSIGDSFVVDGIAFEKCFTYAGYEQQPKRIVNPRVLCLNVELEWKSERDNAEIRVGNVSEYQKVVDAEWTIIRRKLDEIISSGANVVLSSLPIGDYATQYFARHGIFCAGRVMKDDLNRVVRSCGGSILGSTEYLEGSVGGCTLFEERQVGKARYNFLQGGSMNACTMILRGPGNEVLEEVGRAVNDGICAVRVALKTGRVVTGGGSMEMELSWIIRQRSLEYSNKKMFVAKAVSQAFEKIPQLLAKNFGLDTISVVQDLRKRHANGQDMMGICVSGIGDMKDLGVYEPLEVKRNMVKASFSAALSIIMIDSTIVAERSQ</sequence>
<dbReference type="AlphaFoldDB" id="A0A0B2UJW2"/>
<dbReference type="InterPro" id="IPR012720">
    <property type="entry name" value="Chap_CCT_eta"/>
</dbReference>
<comment type="caution">
    <text evidence="11">The sequence shown here is derived from an EMBL/GenBank/DDBJ whole genome shotgun (WGS) entry which is preliminary data.</text>
</comment>
<keyword evidence="6 10" id="KW-0547">Nucleotide-binding</keyword>
<dbReference type="GO" id="GO:0051082">
    <property type="term" value="F:unfolded protein binding"/>
    <property type="evidence" value="ECO:0007669"/>
    <property type="project" value="EnsemblFungi"/>
</dbReference>
<dbReference type="Gene3D" id="3.50.7.10">
    <property type="entry name" value="GroEL"/>
    <property type="match status" value="1"/>
</dbReference>
<dbReference type="InterPro" id="IPR027409">
    <property type="entry name" value="GroEL-like_apical_dom_sf"/>
</dbReference>
<dbReference type="GeneID" id="26261708"/>
<comment type="similarity">
    <text evidence="3 10">Belongs to the TCP-1 chaperonin family.</text>
</comment>
<dbReference type="HOGENOM" id="CLU_008891_7_1_1"/>
<dbReference type="Pfam" id="PF00118">
    <property type="entry name" value="Cpn60_TCP1"/>
    <property type="match status" value="1"/>
</dbReference>
<dbReference type="Gene3D" id="3.30.260.10">
    <property type="entry name" value="TCP-1-like chaperonin intermediate domain"/>
    <property type="match status" value="1"/>
</dbReference>
<dbReference type="Proteomes" id="UP000031056">
    <property type="component" value="Unassembled WGS sequence"/>
</dbReference>
<keyword evidence="12" id="KW-1185">Reference proteome</keyword>
<comment type="function">
    <text evidence="1">Molecular chaperone; assists the folding of proteins upon ATP hydrolysis.</text>
</comment>
<dbReference type="InterPro" id="IPR017998">
    <property type="entry name" value="Chaperone_TCP-1"/>
</dbReference>
<dbReference type="PROSITE" id="PS00751">
    <property type="entry name" value="TCP1_2"/>
    <property type="match status" value="1"/>
</dbReference>
<dbReference type="InterPro" id="IPR027413">
    <property type="entry name" value="GROEL-like_equatorial_sf"/>
</dbReference>
<dbReference type="SUPFAM" id="SSF48592">
    <property type="entry name" value="GroEL equatorial domain-like"/>
    <property type="match status" value="1"/>
</dbReference>
<dbReference type="InterPro" id="IPR002423">
    <property type="entry name" value="Cpn60/GroEL/TCP-1"/>
</dbReference>